<evidence type="ECO:0000313" key="3">
    <source>
        <dbReference type="Proteomes" id="UP000306855"/>
    </source>
</evidence>
<dbReference type="Pfam" id="PF18667">
    <property type="entry name" value="BppU_IgG"/>
    <property type="match status" value="1"/>
</dbReference>
<dbReference type="AlphaFoldDB" id="A0A4S2EN60"/>
<dbReference type="InterPro" id="IPR036116">
    <property type="entry name" value="FN3_sf"/>
</dbReference>
<feature type="domain" description="Baseplate upper protein immunoglobulin like" evidence="1">
    <location>
        <begin position="55"/>
        <end position="116"/>
    </location>
</feature>
<dbReference type="InterPro" id="IPR041531">
    <property type="entry name" value="BppU_IgG"/>
</dbReference>
<reference evidence="2 3" key="1">
    <citation type="submission" date="2019-04" db="EMBL/GenBank/DDBJ databases">
        <title>Microbes associate with the intestines of laboratory mice.</title>
        <authorList>
            <person name="Navarre W."/>
            <person name="Wong E."/>
            <person name="Huang K."/>
            <person name="Tropini C."/>
            <person name="Ng K."/>
            <person name="Yu B."/>
        </authorList>
    </citation>
    <scope>NUCLEOTIDE SEQUENCE [LARGE SCALE GENOMIC DNA]</scope>
    <source>
        <strain evidence="2 3">NM26_J9</strain>
    </source>
</reference>
<dbReference type="SUPFAM" id="SSF49265">
    <property type="entry name" value="Fibronectin type III"/>
    <property type="match status" value="1"/>
</dbReference>
<name>A0A4S2EN60_9LACO</name>
<dbReference type="EMBL" id="SRYK01000002">
    <property type="protein sequence ID" value="TGY57197.1"/>
    <property type="molecule type" value="Genomic_DNA"/>
</dbReference>
<organism evidence="2 3">
    <name type="scientific">Ligilactobacillus murinus</name>
    <dbReference type="NCBI Taxonomy" id="1622"/>
    <lineage>
        <taxon>Bacteria</taxon>
        <taxon>Bacillati</taxon>
        <taxon>Bacillota</taxon>
        <taxon>Bacilli</taxon>
        <taxon>Lactobacillales</taxon>
        <taxon>Lactobacillaceae</taxon>
        <taxon>Ligilactobacillus</taxon>
    </lineage>
</organism>
<dbReference type="InterPro" id="IPR013783">
    <property type="entry name" value="Ig-like_fold"/>
</dbReference>
<evidence type="ECO:0000313" key="2">
    <source>
        <dbReference type="EMBL" id="TGY57197.1"/>
    </source>
</evidence>
<protein>
    <submittedName>
        <fullName evidence="2">Fibronectin type III domain-containing protein</fullName>
    </submittedName>
</protein>
<comment type="caution">
    <text evidence="2">The sequence shown here is derived from an EMBL/GenBank/DDBJ whole genome shotgun (WGS) entry which is preliminary data.</text>
</comment>
<dbReference type="InterPro" id="IPR003961">
    <property type="entry name" value="FN3_dom"/>
</dbReference>
<gene>
    <name evidence="2" type="ORF">E5340_00580</name>
</gene>
<dbReference type="Proteomes" id="UP000306855">
    <property type="component" value="Unassembled WGS sequence"/>
</dbReference>
<proteinExistence type="predicted"/>
<sequence>MQYRIYKDNVKIKETTSRQVEITGLKPKTTYTLGVSAYNGLRESTRATVTMTTRGLVMIVDKTLPVNSEVTLEYMEYPLGAVPLGTEPAGMFGGSNRKKLKAKVVSSINNKSTLELLQAIEDVKTNLIVDADTPSKWNKVNAGSGGVFNFTDNYAELTVTGLTQDRWIGFSMDIVPKNVNVGDSFTVSVPLYIDSSVPYDAGAVCIKEHASGKVAIAQNLPDSPKDKWFNLELTKTAGVKLTDTSRSFYLFLGRNGSIKVGKPIMYYTNEAQSSFKDNAHLIDIGNGELAAFDSYKAIYLK</sequence>
<dbReference type="Gene3D" id="2.60.40.10">
    <property type="entry name" value="Immunoglobulins"/>
    <property type="match status" value="1"/>
</dbReference>
<accession>A0A4S2EN60</accession>
<evidence type="ECO:0000259" key="1">
    <source>
        <dbReference type="Pfam" id="PF18667"/>
    </source>
</evidence>
<dbReference type="RefSeq" id="WP_135941759.1">
    <property type="nucleotide sequence ID" value="NZ_JAASIZ010000029.1"/>
</dbReference>
<dbReference type="CDD" id="cd00063">
    <property type="entry name" value="FN3"/>
    <property type="match status" value="1"/>
</dbReference>